<feature type="transmembrane region" description="Helical" evidence="5">
    <location>
        <begin position="64"/>
        <end position="84"/>
    </location>
</feature>
<evidence type="ECO:0000259" key="6">
    <source>
        <dbReference type="Pfam" id="PF00892"/>
    </source>
</evidence>
<feature type="transmembrane region" description="Helical" evidence="5">
    <location>
        <begin position="212"/>
        <end position="230"/>
    </location>
</feature>
<dbReference type="EMBL" id="UOFD01000028">
    <property type="protein sequence ID" value="VAW51336.1"/>
    <property type="molecule type" value="Genomic_DNA"/>
</dbReference>
<keyword evidence="3 5" id="KW-1133">Transmembrane helix</keyword>
<feature type="transmembrane region" description="Helical" evidence="5">
    <location>
        <begin position="178"/>
        <end position="200"/>
    </location>
</feature>
<protein>
    <submittedName>
        <fullName evidence="7">Permease of the drug/metabolite transporter (DMT) superfamily</fullName>
    </submittedName>
</protein>
<evidence type="ECO:0000256" key="5">
    <source>
        <dbReference type="SAM" id="Phobius"/>
    </source>
</evidence>
<organism evidence="7">
    <name type="scientific">hydrothermal vent metagenome</name>
    <dbReference type="NCBI Taxonomy" id="652676"/>
    <lineage>
        <taxon>unclassified sequences</taxon>
        <taxon>metagenomes</taxon>
        <taxon>ecological metagenomes</taxon>
    </lineage>
</organism>
<comment type="subcellular location">
    <subcellularLocation>
        <location evidence="1">Membrane</location>
        <topology evidence="1">Multi-pass membrane protein</topology>
    </subcellularLocation>
</comment>
<evidence type="ECO:0000256" key="4">
    <source>
        <dbReference type="ARBA" id="ARBA00023136"/>
    </source>
</evidence>
<gene>
    <name evidence="7" type="ORF">MNBD_GAMMA06-934</name>
</gene>
<keyword evidence="4 5" id="KW-0472">Membrane</keyword>
<evidence type="ECO:0000256" key="2">
    <source>
        <dbReference type="ARBA" id="ARBA00022692"/>
    </source>
</evidence>
<feature type="transmembrane region" description="Helical" evidence="5">
    <location>
        <begin position="90"/>
        <end position="111"/>
    </location>
</feature>
<feature type="transmembrane region" description="Helical" evidence="5">
    <location>
        <begin position="30"/>
        <end position="52"/>
    </location>
</feature>
<evidence type="ECO:0000256" key="1">
    <source>
        <dbReference type="ARBA" id="ARBA00004141"/>
    </source>
</evidence>
<dbReference type="InterPro" id="IPR050638">
    <property type="entry name" value="AA-Vitamin_Transporters"/>
</dbReference>
<evidence type="ECO:0000256" key="3">
    <source>
        <dbReference type="ARBA" id="ARBA00022989"/>
    </source>
</evidence>
<feature type="transmembrane region" description="Helical" evidence="5">
    <location>
        <begin position="264"/>
        <end position="283"/>
    </location>
</feature>
<feature type="transmembrane region" description="Helical" evidence="5">
    <location>
        <begin position="7"/>
        <end position="24"/>
    </location>
</feature>
<dbReference type="AlphaFoldDB" id="A0A3B0X3U3"/>
<dbReference type="PANTHER" id="PTHR32322:SF2">
    <property type="entry name" value="EAMA DOMAIN-CONTAINING PROTEIN"/>
    <property type="match status" value="1"/>
</dbReference>
<sequence length="301" mass="32793">MPVPISYLSVILIWSTTPLAIQWSGNDVGFQFGVAARMAIGLVALLVLLHFMKIELPWHKKAQRIYLISGITLYIAMSFVYWAAQHIPSGWISVVFGLSPIFTSMLASFLLNDSPLSGTRLTGMLLGLLGLMVVFIEGMSISSAALLGIAATVISAASQSTGSVLIKQQQPDFHPIAITTGSIIVALPLFLLNCFIGGNWPETIPLKSALSILYLGLIGSAIGFPLYFYLLKKLAPERVAIIMLITPITALLLGAALNNETISNKVWLGTALILTGLAIYEYGKYLPHVKKWKIRWLQRPL</sequence>
<name>A0A3B0X3U3_9ZZZZ</name>
<dbReference type="Pfam" id="PF00892">
    <property type="entry name" value="EamA"/>
    <property type="match status" value="2"/>
</dbReference>
<keyword evidence="2 5" id="KW-0812">Transmembrane</keyword>
<feature type="domain" description="EamA" evidence="6">
    <location>
        <begin position="8"/>
        <end position="135"/>
    </location>
</feature>
<dbReference type="PANTHER" id="PTHR32322">
    <property type="entry name" value="INNER MEMBRANE TRANSPORTER"/>
    <property type="match status" value="1"/>
</dbReference>
<accession>A0A3B0X3U3</accession>
<evidence type="ECO:0000313" key="7">
    <source>
        <dbReference type="EMBL" id="VAW51336.1"/>
    </source>
</evidence>
<feature type="transmembrane region" description="Helical" evidence="5">
    <location>
        <begin position="123"/>
        <end position="141"/>
    </location>
</feature>
<dbReference type="SUPFAM" id="SSF103481">
    <property type="entry name" value="Multidrug resistance efflux transporter EmrE"/>
    <property type="match status" value="2"/>
</dbReference>
<proteinExistence type="predicted"/>
<dbReference type="InterPro" id="IPR000620">
    <property type="entry name" value="EamA_dom"/>
</dbReference>
<feature type="domain" description="EamA" evidence="6">
    <location>
        <begin position="147"/>
        <end position="279"/>
    </location>
</feature>
<reference evidence="7" key="1">
    <citation type="submission" date="2018-06" db="EMBL/GenBank/DDBJ databases">
        <authorList>
            <person name="Zhirakovskaya E."/>
        </authorList>
    </citation>
    <scope>NUCLEOTIDE SEQUENCE</scope>
</reference>
<dbReference type="InterPro" id="IPR037185">
    <property type="entry name" value="EmrE-like"/>
</dbReference>
<feature type="transmembrane region" description="Helical" evidence="5">
    <location>
        <begin position="239"/>
        <end position="258"/>
    </location>
</feature>
<dbReference type="GO" id="GO:0016020">
    <property type="term" value="C:membrane"/>
    <property type="evidence" value="ECO:0007669"/>
    <property type="project" value="UniProtKB-SubCell"/>
</dbReference>